<feature type="transmembrane region" description="Helical" evidence="1">
    <location>
        <begin position="31"/>
        <end position="52"/>
    </location>
</feature>
<dbReference type="Pfam" id="PF00561">
    <property type="entry name" value="Abhydrolase_1"/>
    <property type="match status" value="1"/>
</dbReference>
<accession>A0A1E7WPW9</accession>
<proteinExistence type="predicted"/>
<keyword evidence="1" id="KW-0812">Transmembrane</keyword>
<reference evidence="4" key="1">
    <citation type="journal article" date="2016" name="Front. Microbiol.">
        <title>Molecular Keys to the Janthinobacterium and Duganella spp. Interaction with the Plant Pathogen Fusarium graminearum.</title>
        <authorList>
            <person name="Haack F.S."/>
            <person name="Poehlein A."/>
            <person name="Kroger C."/>
            <person name="Voigt C.A."/>
            <person name="Piepenbring M."/>
            <person name="Bode H.B."/>
            <person name="Daniel R."/>
            <person name="Schafer W."/>
            <person name="Streit W.R."/>
        </authorList>
    </citation>
    <scope>NUCLEOTIDE SEQUENCE [LARGE SCALE GENOMIC DNA]</scope>
    <source>
        <strain evidence="4">T54</strain>
    </source>
</reference>
<dbReference type="GO" id="GO:0004806">
    <property type="term" value="F:triacylglycerol lipase activity"/>
    <property type="evidence" value="ECO:0007669"/>
    <property type="project" value="UniProtKB-EC"/>
</dbReference>
<evidence type="ECO:0000256" key="1">
    <source>
        <dbReference type="SAM" id="Phobius"/>
    </source>
</evidence>
<dbReference type="RefSeq" id="WP_070247954.1">
    <property type="nucleotide sequence ID" value="NZ_LROM01000080.1"/>
</dbReference>
<keyword evidence="3" id="KW-0378">Hydrolase</keyword>
<dbReference type="InterPro" id="IPR029058">
    <property type="entry name" value="AB_hydrolase_fold"/>
</dbReference>
<dbReference type="PANTHER" id="PTHR37946">
    <property type="entry name" value="SLL1969 PROTEIN"/>
    <property type="match status" value="1"/>
</dbReference>
<comment type="caution">
    <text evidence="3">The sequence shown here is derived from an EMBL/GenBank/DDBJ whole genome shotgun (WGS) entry which is preliminary data.</text>
</comment>
<evidence type="ECO:0000313" key="4">
    <source>
        <dbReference type="Proteomes" id="UP000175989"/>
    </source>
</evidence>
<dbReference type="PANTHER" id="PTHR37946:SF1">
    <property type="entry name" value="SLL1969 PROTEIN"/>
    <property type="match status" value="1"/>
</dbReference>
<gene>
    <name evidence="3" type="primary">estA</name>
    <name evidence="3" type="ORF">DUPY_21840</name>
</gene>
<keyword evidence="4" id="KW-1185">Reference proteome</keyword>
<feature type="domain" description="AB hydrolase-1" evidence="2">
    <location>
        <begin position="117"/>
        <end position="221"/>
    </location>
</feature>
<keyword evidence="1" id="KW-1133">Transmembrane helix</keyword>
<organism evidence="3 4">
    <name type="scientific">Duganella phyllosphaerae</name>
    <dbReference type="NCBI Taxonomy" id="762836"/>
    <lineage>
        <taxon>Bacteria</taxon>
        <taxon>Pseudomonadati</taxon>
        <taxon>Pseudomonadota</taxon>
        <taxon>Betaproteobacteria</taxon>
        <taxon>Burkholderiales</taxon>
        <taxon>Oxalobacteraceae</taxon>
        <taxon>Telluria group</taxon>
        <taxon>Duganella</taxon>
    </lineage>
</organism>
<evidence type="ECO:0000259" key="2">
    <source>
        <dbReference type="Pfam" id="PF00561"/>
    </source>
</evidence>
<keyword evidence="1" id="KW-0472">Membrane</keyword>
<protein>
    <submittedName>
        <fullName evidence="3">Lipase EstA</fullName>
        <ecNumber evidence="3">3.1.1.3</ecNumber>
    </submittedName>
</protein>
<dbReference type="InterPro" id="IPR000073">
    <property type="entry name" value="AB_hydrolase_1"/>
</dbReference>
<dbReference type="EMBL" id="LROM01000080">
    <property type="protein sequence ID" value="OFA01226.1"/>
    <property type="molecule type" value="Genomic_DNA"/>
</dbReference>
<dbReference type="OrthoDB" id="275181at2"/>
<dbReference type="PATRIC" id="fig|762836.4.peg.2262"/>
<sequence length="315" mass="33402">MIKRLLILLLVVEVLGVLAVAAALRSLLPPGWPAPVTVLAAVAGGVLVLLLVRMSIAANNFRISWRARSVPAVIHALDPIKAARLFLHEFASTMLTSSWHMLRPIGLQLQPQARGLPVLLIHGYGCNSGYWRPLSAHLRAAGISHYGIDLEPPGADIDDFAPQVQAAVEHLCAVTGSAQVIILAHSMGGLVARAWLRRHGAARVARVITLGTPHHGTVLADLGPGRNAVQMRCGSAWLGALAASETAVDANLQRNLFCSIYSVHDNIVAPQDSSALPGARNLVFGAIGHVALGRHPEIVRCALAEIVSTQHGDFV</sequence>
<dbReference type="Gene3D" id="3.40.50.1820">
    <property type="entry name" value="alpha/beta hydrolase"/>
    <property type="match status" value="1"/>
</dbReference>
<dbReference type="AlphaFoldDB" id="A0A1E7WPW9"/>
<dbReference type="SUPFAM" id="SSF53474">
    <property type="entry name" value="alpha/beta-Hydrolases"/>
    <property type="match status" value="1"/>
</dbReference>
<evidence type="ECO:0000313" key="3">
    <source>
        <dbReference type="EMBL" id="OFA01226.1"/>
    </source>
</evidence>
<dbReference type="EC" id="3.1.1.3" evidence="3"/>
<name>A0A1E7WPW9_9BURK</name>
<dbReference type="Proteomes" id="UP000175989">
    <property type="component" value="Unassembled WGS sequence"/>
</dbReference>